<protein>
    <recommendedName>
        <fullName evidence="2">DUF6697 domain-containing protein</fullName>
    </recommendedName>
</protein>
<evidence type="ECO:0000313" key="3">
    <source>
        <dbReference type="EMBL" id="RDX48530.1"/>
    </source>
</evidence>
<evidence type="ECO:0000256" key="1">
    <source>
        <dbReference type="SAM" id="MobiDB-lite"/>
    </source>
</evidence>
<reference evidence="3 4" key="1">
    <citation type="journal article" date="2018" name="Biotechnol. Biofuels">
        <title>Integrative visual omics of the white-rot fungus Polyporus brumalis exposes the biotechnological potential of its oxidative enzymes for delignifying raw plant biomass.</title>
        <authorList>
            <person name="Miyauchi S."/>
            <person name="Rancon A."/>
            <person name="Drula E."/>
            <person name="Hage H."/>
            <person name="Chaduli D."/>
            <person name="Favel A."/>
            <person name="Grisel S."/>
            <person name="Henrissat B."/>
            <person name="Herpoel-Gimbert I."/>
            <person name="Ruiz-Duenas F.J."/>
            <person name="Chevret D."/>
            <person name="Hainaut M."/>
            <person name="Lin J."/>
            <person name="Wang M."/>
            <person name="Pangilinan J."/>
            <person name="Lipzen A."/>
            <person name="Lesage-Meessen L."/>
            <person name="Navarro D."/>
            <person name="Riley R."/>
            <person name="Grigoriev I.V."/>
            <person name="Zhou S."/>
            <person name="Raouche S."/>
            <person name="Rosso M.N."/>
        </authorList>
    </citation>
    <scope>NUCLEOTIDE SEQUENCE [LARGE SCALE GENOMIC DNA]</scope>
    <source>
        <strain evidence="3 4">BRFM 1820</strain>
    </source>
</reference>
<dbReference type="EMBL" id="KZ857411">
    <property type="protein sequence ID" value="RDX48530.1"/>
    <property type="molecule type" value="Genomic_DNA"/>
</dbReference>
<feature type="compositionally biased region" description="Polar residues" evidence="1">
    <location>
        <begin position="141"/>
        <end position="154"/>
    </location>
</feature>
<accession>A0A371D7P5</accession>
<feature type="domain" description="DUF6697" evidence="2">
    <location>
        <begin position="314"/>
        <end position="397"/>
    </location>
</feature>
<feature type="compositionally biased region" description="Basic and acidic residues" evidence="1">
    <location>
        <begin position="114"/>
        <end position="128"/>
    </location>
</feature>
<organism evidence="3 4">
    <name type="scientific">Lentinus brumalis</name>
    <dbReference type="NCBI Taxonomy" id="2498619"/>
    <lineage>
        <taxon>Eukaryota</taxon>
        <taxon>Fungi</taxon>
        <taxon>Dikarya</taxon>
        <taxon>Basidiomycota</taxon>
        <taxon>Agaricomycotina</taxon>
        <taxon>Agaricomycetes</taxon>
        <taxon>Polyporales</taxon>
        <taxon>Polyporaceae</taxon>
        <taxon>Lentinus</taxon>
    </lineage>
</organism>
<feature type="region of interest" description="Disordered" evidence="1">
    <location>
        <begin position="232"/>
        <end position="256"/>
    </location>
</feature>
<dbReference type="OrthoDB" id="3176940at2759"/>
<keyword evidence="4" id="KW-1185">Reference proteome</keyword>
<name>A0A371D7P5_9APHY</name>
<sequence>MIKYKSEKVADVKPHDRASTPKKVEEQILDRIPTPEGLNVPSNARVRKRSRSTDDDEVKPVNKKPRESTPASLRSLERHRPAVTAVKAEKDEDNVTQFSAQQRKREPSSLPQSFDRHSPGVQSEKAEDTSQFCAVQDDASGATTPPGSRASTPIQPVVEPERAEDTPGTQLSAQQAEHPSSRMAPSGSGASASQREARHEAHTLIEVLLPNLKDVRRRQAALRQQAACADSVDVKAEPSEGNNQPPIVPIGDVGDDSNRAETLRNAVEQLRNPDAKVKKESQFSDEFLLGALGWEGLTHRYPISLPKKISEYGFSRYYISNLYGGSTQTTFPKISDYRVAWHGLADWAFLTLEFNPHAPTRPGHSGLFFSPRKAWDGWHGTQRPLRTFVRLAESKWV</sequence>
<dbReference type="InterPro" id="IPR046520">
    <property type="entry name" value="DUF6697"/>
</dbReference>
<dbReference type="Pfam" id="PF20411">
    <property type="entry name" value="DUF6697"/>
    <property type="match status" value="1"/>
</dbReference>
<feature type="compositionally biased region" description="Basic and acidic residues" evidence="1">
    <location>
        <begin position="58"/>
        <end position="67"/>
    </location>
</feature>
<dbReference type="STRING" id="139420.A0A371D7P5"/>
<evidence type="ECO:0000259" key="2">
    <source>
        <dbReference type="Pfam" id="PF20411"/>
    </source>
</evidence>
<feature type="compositionally biased region" description="Polar residues" evidence="1">
    <location>
        <begin position="167"/>
        <end position="178"/>
    </location>
</feature>
<gene>
    <name evidence="3" type="ORF">OH76DRAFT_660464</name>
</gene>
<dbReference type="Proteomes" id="UP000256964">
    <property type="component" value="Unassembled WGS sequence"/>
</dbReference>
<evidence type="ECO:0000313" key="4">
    <source>
        <dbReference type="Proteomes" id="UP000256964"/>
    </source>
</evidence>
<dbReference type="AlphaFoldDB" id="A0A371D7P5"/>
<feature type="compositionally biased region" description="Basic and acidic residues" evidence="1">
    <location>
        <begin position="1"/>
        <end position="29"/>
    </location>
</feature>
<proteinExistence type="predicted"/>
<feature type="region of interest" description="Disordered" evidence="1">
    <location>
        <begin position="1"/>
        <end position="199"/>
    </location>
</feature>